<dbReference type="Proteomes" id="UP000595894">
    <property type="component" value="Chromosome"/>
</dbReference>
<evidence type="ECO:0000256" key="1">
    <source>
        <dbReference type="ARBA" id="ARBA00022692"/>
    </source>
</evidence>
<organism evidence="5 6">
    <name type="scientific">Sphingomonas aliaeris</name>
    <dbReference type="NCBI Taxonomy" id="2759526"/>
    <lineage>
        <taxon>Bacteria</taxon>
        <taxon>Pseudomonadati</taxon>
        <taxon>Pseudomonadota</taxon>
        <taxon>Alphaproteobacteria</taxon>
        <taxon>Sphingomonadales</taxon>
        <taxon>Sphingomonadaceae</taxon>
        <taxon>Sphingomonas</taxon>
    </lineage>
</organism>
<keyword evidence="3 4" id="KW-0472">Membrane</keyword>
<dbReference type="EMBL" id="CP061035">
    <property type="protein sequence ID" value="QQV76680.1"/>
    <property type="molecule type" value="Genomic_DNA"/>
</dbReference>
<dbReference type="GO" id="GO:0022857">
    <property type="term" value="F:transmembrane transporter activity"/>
    <property type="evidence" value="ECO:0007669"/>
    <property type="project" value="InterPro"/>
</dbReference>
<feature type="transmembrane region" description="Helical" evidence="4">
    <location>
        <begin position="196"/>
        <end position="217"/>
    </location>
</feature>
<dbReference type="PANTHER" id="PTHR23526:SF2">
    <property type="entry name" value="MAJOR FACILITATOR SUPERFAMILY (MFS) PROFILE DOMAIN-CONTAINING PROTEIN"/>
    <property type="match status" value="1"/>
</dbReference>
<feature type="transmembrane region" description="Helical" evidence="4">
    <location>
        <begin position="38"/>
        <end position="59"/>
    </location>
</feature>
<feature type="transmembrane region" description="Helical" evidence="4">
    <location>
        <begin position="341"/>
        <end position="366"/>
    </location>
</feature>
<feature type="transmembrane region" description="Helical" evidence="4">
    <location>
        <begin position="421"/>
        <end position="447"/>
    </location>
</feature>
<feature type="transmembrane region" description="Helical" evidence="4">
    <location>
        <begin position="124"/>
        <end position="145"/>
    </location>
</feature>
<accession>A0A974NTT4</accession>
<dbReference type="PANTHER" id="PTHR23526">
    <property type="entry name" value="INTEGRAL MEMBRANE TRANSPORT PROTEIN-RELATED"/>
    <property type="match status" value="1"/>
</dbReference>
<name>A0A974NTT4_9SPHN</name>
<feature type="transmembrane region" description="Helical" evidence="4">
    <location>
        <begin position="97"/>
        <end position="118"/>
    </location>
</feature>
<keyword evidence="6" id="KW-1185">Reference proteome</keyword>
<feature type="transmembrane region" description="Helical" evidence="4">
    <location>
        <begin position="313"/>
        <end position="335"/>
    </location>
</feature>
<gene>
    <name evidence="5" type="ORF">H5J25_14790</name>
</gene>
<keyword evidence="2 4" id="KW-1133">Transmembrane helix</keyword>
<dbReference type="Gene3D" id="1.20.1250.20">
    <property type="entry name" value="MFS general substrate transporter like domains"/>
    <property type="match status" value="1"/>
</dbReference>
<feature type="transmembrane region" description="Helical" evidence="4">
    <location>
        <begin position="378"/>
        <end position="401"/>
    </location>
</feature>
<dbReference type="SUPFAM" id="SSF103473">
    <property type="entry name" value="MFS general substrate transporter"/>
    <property type="match status" value="1"/>
</dbReference>
<dbReference type="AlphaFoldDB" id="A0A974NTT4"/>
<evidence type="ECO:0000313" key="5">
    <source>
        <dbReference type="EMBL" id="QQV76680.1"/>
    </source>
</evidence>
<protein>
    <submittedName>
        <fullName evidence="5">MFS transporter</fullName>
    </submittedName>
</protein>
<dbReference type="RefSeq" id="WP_202092272.1">
    <property type="nucleotide sequence ID" value="NZ_CP061035.1"/>
</dbReference>
<reference evidence="6" key="1">
    <citation type="submission" date="2020-09" db="EMBL/GenBank/DDBJ databases">
        <title>Sphingomonas sp., a new species isolated from pork steak.</title>
        <authorList>
            <person name="Heidler von Heilborn D."/>
        </authorList>
    </citation>
    <scope>NUCLEOTIDE SEQUENCE [LARGE SCALE GENOMIC DNA]</scope>
</reference>
<proteinExistence type="predicted"/>
<feature type="transmembrane region" description="Helical" evidence="4">
    <location>
        <begin position="166"/>
        <end position="184"/>
    </location>
</feature>
<dbReference type="KEGG" id="sari:H5J25_14790"/>
<evidence type="ECO:0000256" key="3">
    <source>
        <dbReference type="ARBA" id="ARBA00023136"/>
    </source>
</evidence>
<evidence type="ECO:0000256" key="2">
    <source>
        <dbReference type="ARBA" id="ARBA00022989"/>
    </source>
</evidence>
<dbReference type="InterPro" id="IPR052528">
    <property type="entry name" value="Sugar_transport-like"/>
</dbReference>
<dbReference type="InterPro" id="IPR036259">
    <property type="entry name" value="MFS_trans_sf"/>
</dbReference>
<evidence type="ECO:0000256" key="4">
    <source>
        <dbReference type="SAM" id="Phobius"/>
    </source>
</evidence>
<dbReference type="Pfam" id="PF07690">
    <property type="entry name" value="MFS_1"/>
    <property type="match status" value="1"/>
</dbReference>
<feature type="transmembrane region" description="Helical" evidence="4">
    <location>
        <begin position="280"/>
        <end position="301"/>
    </location>
</feature>
<feature type="transmembrane region" description="Helical" evidence="4">
    <location>
        <begin position="65"/>
        <end position="88"/>
    </location>
</feature>
<feature type="transmembrane region" description="Helical" evidence="4">
    <location>
        <begin position="250"/>
        <end position="274"/>
    </location>
</feature>
<dbReference type="InterPro" id="IPR011701">
    <property type="entry name" value="MFS"/>
</dbReference>
<sequence length="521" mass="56054">MVDGITPLRHRILPSLAPQAKVTPEETEAGLNRLIYEAGYSSATAALTSGVILTAFALHLGASNLMIGILASAPFLGQLLQAPAIVLIERYRRRKAIAVLTSVVGRSMLALMALAAFLPAPLAIGAVLIAQFVLCGLGAVGACAWNAWLRDLAPQERLGWIFSRRTTYTTSVSLIAGLAAAVLLDVTQAGSNGRALAYAGLYVAGCVSGLISAYVVARMPEPLMPPPSAEPMGMIELLRAPLADRNFRHLVIFLSSWQFAVNLATPFFTVFIVSRLGFEMTFVMVLSIVSQVTNLIAVRSWGMLSDRYAHKSVLSVAAPTYILCIVGMIGASQLGRSTAGIVYLLALHALMGAAVAGVTLATANIALKLSRKGEATPFLATSALTSSISAGIAPIFGGLFADFFANRRFELLFRWTSPNGTILLSPITLSHWDFYFLIAGILGLYALHRLSLVQEEGQIDRREMMQQVIGETRRVVRNLGTVAGLRALTDMPGAFLDDRRLRGRLRRMQRQMEKNAGTLPD</sequence>
<evidence type="ECO:0000313" key="6">
    <source>
        <dbReference type="Proteomes" id="UP000595894"/>
    </source>
</evidence>
<keyword evidence="1 4" id="KW-0812">Transmembrane</keyword>